<feature type="domain" description="Rcc01698-like C-terminal" evidence="4">
    <location>
        <begin position="1039"/>
        <end position="1138"/>
    </location>
</feature>
<evidence type="ECO:0000259" key="4">
    <source>
        <dbReference type="Pfam" id="PF23666"/>
    </source>
</evidence>
<proteinExistence type="predicted"/>
<accession>A0A1W6ZUI7</accession>
<dbReference type="EMBL" id="CP021112">
    <property type="protein sequence ID" value="ARQ00958.1"/>
    <property type="molecule type" value="Genomic_DNA"/>
</dbReference>
<dbReference type="Pfam" id="PF13550">
    <property type="entry name" value="Phage-tail_3"/>
    <property type="match status" value="1"/>
</dbReference>
<evidence type="ECO:0000313" key="6">
    <source>
        <dbReference type="Proteomes" id="UP000194137"/>
    </source>
</evidence>
<dbReference type="OrthoDB" id="8445115at2"/>
<reference evidence="5 6" key="1">
    <citation type="submission" date="2017-05" db="EMBL/GenBank/DDBJ databases">
        <title>Full genome sequence of Pseudorhodoplanes sinuspersici.</title>
        <authorList>
            <person name="Dastgheib S.M.M."/>
            <person name="Shavandi M."/>
            <person name="Tirandaz H."/>
        </authorList>
    </citation>
    <scope>NUCLEOTIDE SEQUENCE [LARGE SCALE GENOMIC DNA]</scope>
    <source>
        <strain evidence="5 6">RIPI110</strain>
    </source>
</reference>
<evidence type="ECO:0000259" key="3">
    <source>
        <dbReference type="Pfam" id="PF13550"/>
    </source>
</evidence>
<dbReference type="RefSeq" id="WP_086089353.1">
    <property type="nucleotide sequence ID" value="NZ_CP021112.1"/>
</dbReference>
<evidence type="ECO:0000313" key="5">
    <source>
        <dbReference type="EMBL" id="ARQ00958.1"/>
    </source>
</evidence>
<dbReference type="Pfam" id="PF23666">
    <property type="entry name" value="Rcc01698_C"/>
    <property type="match status" value="1"/>
</dbReference>
<evidence type="ECO:0000256" key="1">
    <source>
        <dbReference type="SAM" id="MobiDB-lite"/>
    </source>
</evidence>
<evidence type="ECO:0000259" key="2">
    <source>
        <dbReference type="Pfam" id="PF13547"/>
    </source>
</evidence>
<organism evidence="5 6">
    <name type="scientific">Pseudorhodoplanes sinuspersici</name>
    <dbReference type="NCBI Taxonomy" id="1235591"/>
    <lineage>
        <taxon>Bacteria</taxon>
        <taxon>Pseudomonadati</taxon>
        <taxon>Pseudomonadota</taxon>
        <taxon>Alphaproteobacteria</taxon>
        <taxon>Hyphomicrobiales</taxon>
        <taxon>Pseudorhodoplanes</taxon>
    </lineage>
</organism>
<sequence>MASLVLSTAGGAAGGALFGTVGAMAGRLAGAVAGSLIDQSLFGSSGTQQTREGPRLRDLDVMVSTEGAPIQRVYGRARIAGQVIWATALQEAIDTRTETTGGGGGKGGGGSAASQPVTTKTTTYSYYANIAVGLCEGPIGHVARVFADGKLLDLKRINYRVYRGDDDQPADPLIVAKEGADNAPAYRGLAYIVFERLPVAQFGNRIPQLSFEVMRPVGALEQQIRAVTLIPGATEFGYEPSTVVRVMGKGKSAPENRHVSYADSDVVASLDELQATCPNLERVAIVVTWFGNDLRAGECRIRPGIDNREKETHGATWSVAGVNRNNAYRVSVVDDRPAFGGTPSDASVRHLIEELKSRGLKVTLYPFVMMDVPPDNALPDPWTGEAPQPAFPWRGEITCFPAPGVEGSPDGTSAAGAQVDAFFDAGGGAGWNHRRFILHYATLAKEAGGVDAFLIGSEMKSLTRVRAASGVYPAVGQFVALASDVKEILGNDTVVTYAADWTEYGAHVVDAGANEVRFPLDPLWASPDIDAIGIDYYPPLSDWRDTPDHADRALADTIHDREYLAANVNGGEAFDFYYADAAARATQTRTPITDGLGKPWIYRQKDIWNFWSQPHHERVGGVELGSATAWVPQSKPIWLTETGCSAVDKGSNQPSVFPDAKSSVGGFPHFSNKRRDDLIQRRFLEAVLGVFADESDLNPVSPLYGGRMVDPSGIHIWTWDARPYPIFPAVTDVWSDGPNWETGHWLTGRLGASNMEGLMSAILSDAGVVSCDVSALGEGPDGYVIDRPMSARAAIEPLAQVYAFDAAEEDGQLVFRPRGGVPVIELAESDCVLGDKGAPLRLLRAQETELPRAVALGFTDLQNDYRRSAATSRRLVGGSSRLTQNDLAIVTNGVSAERRADIWLQDVWAGRESANFALPPSLLSLSPGDVIALTVDGRRRLLEVSEIVDTQSRAVKARSIDPEIFNLPLAPASVTAPSVPPAIGPVEVRLLDLPSFNGEEPVVLTRAAIFADPWPGPVAIWRSRDGASYEQVATAVAPAIVGEMIDPLPRGPLGCFDDANRVRVQLFGGVLASVSDQTLLGGANLAALQGPTGAYEIFQFANAELVGNGTYELSRLLRGQGGSEWSMADLLEEGATFVLLDQQLVPVARGLEMLGRPLSLRIGAASRDHGDIAAVTAEATPQAIALRPYAPVHLRATRGADGITLSWIRRTRVSGDSWETLDVPLGEDGERYEIDILDGDVVKRVLQSATTSVTYSSDDEIDDFGGALDTISVRIAQMSATVGRGVATEVALAVA</sequence>
<name>A0A1W6ZUI7_9HYPH</name>
<dbReference type="Pfam" id="PF13547">
    <property type="entry name" value="GTA_TIM"/>
    <property type="match status" value="1"/>
</dbReference>
<dbReference type="SUPFAM" id="SSF51445">
    <property type="entry name" value="(Trans)glycosidases"/>
    <property type="match status" value="1"/>
</dbReference>
<dbReference type="CDD" id="cd19607">
    <property type="entry name" value="GTA_TIM-barrel-like"/>
    <property type="match status" value="1"/>
</dbReference>
<dbReference type="STRING" id="1235591.CAK95_19070"/>
<dbReference type="Proteomes" id="UP000194137">
    <property type="component" value="Chromosome"/>
</dbReference>
<feature type="domain" description="Tip attachment protein J" evidence="3">
    <location>
        <begin position="786"/>
        <end position="948"/>
    </location>
</feature>
<feature type="compositionally biased region" description="Gly residues" evidence="1">
    <location>
        <begin position="100"/>
        <end position="111"/>
    </location>
</feature>
<dbReference type="InterPro" id="IPR032876">
    <property type="entry name" value="J_dom"/>
</dbReference>
<protein>
    <submittedName>
        <fullName evidence="5">Uncharacterized protein</fullName>
    </submittedName>
</protein>
<dbReference type="InterPro" id="IPR056490">
    <property type="entry name" value="Rcc01698_C"/>
</dbReference>
<feature type="domain" description="GTA TIM-barrel-like" evidence="2">
    <location>
        <begin position="431"/>
        <end position="728"/>
    </location>
</feature>
<feature type="region of interest" description="Disordered" evidence="1">
    <location>
        <begin position="96"/>
        <end position="115"/>
    </location>
</feature>
<dbReference type="InterPro" id="IPR025195">
    <property type="entry name" value="GTA_TIM_dom"/>
</dbReference>
<dbReference type="InterPro" id="IPR017853">
    <property type="entry name" value="GH"/>
</dbReference>
<keyword evidence="6" id="KW-1185">Reference proteome</keyword>
<dbReference type="Gene3D" id="3.20.20.80">
    <property type="entry name" value="Glycosidases"/>
    <property type="match status" value="1"/>
</dbReference>
<dbReference type="KEGG" id="psin:CAK95_19070"/>
<gene>
    <name evidence="5" type="ORF">CAK95_19070</name>
</gene>